<keyword evidence="5" id="KW-1185">Reference proteome</keyword>
<evidence type="ECO:0000313" key="4">
    <source>
        <dbReference type="EMBL" id="MCC4307967.1"/>
    </source>
</evidence>
<evidence type="ECO:0000256" key="3">
    <source>
        <dbReference type="PIRNR" id="PIRNR029218"/>
    </source>
</evidence>
<dbReference type="PANTHER" id="PTHR33755:SF9">
    <property type="entry name" value="TOXIN PARE1"/>
    <property type="match status" value="1"/>
</dbReference>
<reference evidence="4" key="1">
    <citation type="submission" date="2021-10" db="EMBL/GenBank/DDBJ databases">
        <title>The diversity and Nitrogen Metabolism of Culturable Nitrate-Utilizing Bacteria Within the Oxygen Minimum Zone of the Changjiang (Yangtze River)Estuary.</title>
        <authorList>
            <person name="Zhang D."/>
            <person name="Zheng J."/>
            <person name="Liu S."/>
            <person name="He W."/>
        </authorList>
    </citation>
    <scope>NUCLEOTIDE SEQUENCE</scope>
    <source>
        <strain evidence="4">FXH-223</strain>
    </source>
</reference>
<keyword evidence="2" id="KW-1277">Toxin-antitoxin system</keyword>
<dbReference type="InterPro" id="IPR028344">
    <property type="entry name" value="ParE1/4"/>
</dbReference>
<protein>
    <recommendedName>
        <fullName evidence="3">Toxin</fullName>
    </recommendedName>
</protein>
<dbReference type="EMBL" id="JAJGNA010000004">
    <property type="protein sequence ID" value="MCC4307967.1"/>
    <property type="molecule type" value="Genomic_DNA"/>
</dbReference>
<gene>
    <name evidence="4" type="ORF">LL252_05230</name>
</gene>
<sequence>MPTSLILSPAAHEDLVAIRQYGTLSWGKTRSDRYLDDLKEALWSLLENPGTGRARPELPGEIRSRSVCSHVIFYRMQTSQLEIIRILHARQDVNRHL</sequence>
<proteinExistence type="inferred from homology"/>
<name>A0A9Q3YLN7_9GAMM</name>
<organism evidence="4 5">
    <name type="scientific">Alloalcanivorax marinus</name>
    <dbReference type="NCBI Taxonomy" id="1177169"/>
    <lineage>
        <taxon>Bacteria</taxon>
        <taxon>Pseudomonadati</taxon>
        <taxon>Pseudomonadota</taxon>
        <taxon>Gammaproteobacteria</taxon>
        <taxon>Oceanospirillales</taxon>
        <taxon>Alcanivoracaceae</taxon>
        <taxon>Alloalcanivorax</taxon>
    </lineage>
</organism>
<accession>A0A9Q3YLN7</accession>
<dbReference type="InterPro" id="IPR007712">
    <property type="entry name" value="RelE/ParE_toxin"/>
</dbReference>
<dbReference type="Proteomes" id="UP001108027">
    <property type="component" value="Unassembled WGS sequence"/>
</dbReference>
<dbReference type="RefSeq" id="WP_228233310.1">
    <property type="nucleotide sequence ID" value="NZ_ARXL01000002.1"/>
</dbReference>
<dbReference type="Pfam" id="PF05016">
    <property type="entry name" value="ParE_toxin"/>
    <property type="match status" value="1"/>
</dbReference>
<dbReference type="PANTHER" id="PTHR33755">
    <property type="entry name" value="TOXIN PARE1-RELATED"/>
    <property type="match status" value="1"/>
</dbReference>
<comment type="similarity">
    <text evidence="1 3">Belongs to the RelE toxin family.</text>
</comment>
<evidence type="ECO:0000256" key="1">
    <source>
        <dbReference type="ARBA" id="ARBA00006226"/>
    </source>
</evidence>
<evidence type="ECO:0000256" key="2">
    <source>
        <dbReference type="ARBA" id="ARBA00022649"/>
    </source>
</evidence>
<dbReference type="Gene3D" id="3.30.2310.20">
    <property type="entry name" value="RelE-like"/>
    <property type="match status" value="1"/>
</dbReference>
<dbReference type="InterPro" id="IPR051803">
    <property type="entry name" value="TA_system_RelE-like_toxin"/>
</dbReference>
<dbReference type="PIRSF" id="PIRSF029218">
    <property type="entry name" value="ParE"/>
    <property type="match status" value="1"/>
</dbReference>
<dbReference type="AlphaFoldDB" id="A0A9Q3YLN7"/>
<dbReference type="InterPro" id="IPR035093">
    <property type="entry name" value="RelE/ParE_toxin_dom_sf"/>
</dbReference>
<comment type="caution">
    <text evidence="4">The sequence shown here is derived from an EMBL/GenBank/DDBJ whole genome shotgun (WGS) entry which is preliminary data.</text>
</comment>
<evidence type="ECO:0000313" key="5">
    <source>
        <dbReference type="Proteomes" id="UP001108027"/>
    </source>
</evidence>